<evidence type="ECO:0000256" key="3">
    <source>
        <dbReference type="ARBA" id="ARBA00012401"/>
    </source>
</evidence>
<evidence type="ECO:0000256" key="12">
    <source>
        <dbReference type="ARBA" id="ARBA00023136"/>
    </source>
</evidence>
<dbReference type="Gene3D" id="2.10.60.10">
    <property type="entry name" value="CD59"/>
    <property type="match status" value="1"/>
</dbReference>
<dbReference type="PROSITE" id="PS00107">
    <property type="entry name" value="PROTEIN_KINASE_ATP"/>
    <property type="match status" value="1"/>
</dbReference>
<keyword evidence="9" id="KW-0418">Kinase</keyword>
<evidence type="ECO:0000256" key="7">
    <source>
        <dbReference type="ARBA" id="ARBA00022729"/>
    </source>
</evidence>
<accession>A0A183NZI0</accession>
<keyword evidence="11" id="KW-1133">Transmembrane helix</keyword>
<dbReference type="InterPro" id="IPR000333">
    <property type="entry name" value="TGFB_receptor"/>
</dbReference>
<dbReference type="GO" id="GO:0005886">
    <property type="term" value="C:plasma membrane"/>
    <property type="evidence" value="ECO:0007669"/>
    <property type="project" value="TreeGrafter"/>
</dbReference>
<evidence type="ECO:0000256" key="5">
    <source>
        <dbReference type="ARBA" id="ARBA00022679"/>
    </source>
</evidence>
<dbReference type="InterPro" id="IPR008271">
    <property type="entry name" value="Ser/Thr_kinase_AS"/>
</dbReference>
<dbReference type="PANTHER" id="PTHR23255">
    <property type="entry name" value="TRANSFORMING GROWTH FACTOR-BETA RECEPTOR TYPE I AND II"/>
    <property type="match status" value="1"/>
</dbReference>
<dbReference type="PROSITE" id="PS00108">
    <property type="entry name" value="PROTEIN_KINASE_ST"/>
    <property type="match status" value="1"/>
</dbReference>
<proteinExistence type="inferred from homology"/>
<dbReference type="InterPro" id="IPR017441">
    <property type="entry name" value="Protein_kinase_ATP_BS"/>
</dbReference>
<reference evidence="14 15" key="1">
    <citation type="submission" date="2018-11" db="EMBL/GenBank/DDBJ databases">
        <authorList>
            <consortium name="Pathogen Informatics"/>
        </authorList>
    </citation>
    <scope>NUCLEOTIDE SEQUENCE [LARGE SCALE GENOMIC DNA]</scope>
    <source>
        <strain>Denwood</strain>
        <strain evidence="15">Zambia</strain>
    </source>
</reference>
<keyword evidence="6" id="KW-0812">Transmembrane</keyword>
<keyword evidence="12" id="KW-0472">Membrane</keyword>
<keyword evidence="7" id="KW-0732">Signal</keyword>
<sequence length="1084" mass="122414">MTGSTDIKSERSWTRGLVCTCNDNSHCVKPNYRSNKRRRSIGNCTVYSDGRCYAARVINLEALGRYLRSQVGSSAGSQIHSPPSVNINPGNLNKFIRLVYGCFDSHDKTTLACNSHLTRHAIPQAIECCNSSNMCNAHLFPRFIHHETDLDAVKTALEHFEKTGLWREESNANGNIRLRPYMNVGPDMLIGGSALGNLPHNKLRMQKLWKDRISSEDRMQNLFQIVLIATFSLVFVVLSLVFTTVCCAYKRRKQKTKLRLSTMNIEGSSVMKLPEVETVCDSKSLYRFSHKDLKSLHSTSAKFEKLYKTKDGSSPHTLLTDLTHNFGSGTATNQASDNLLSQNKFLHLIPQTVGRQITLENLLGTGRFSDVWSGTWKGEKVVAKLFRPNNRITCNIWHRTVLLHRSVLLRHQRVHGLMAVDWLNYPMEVHLPILKRYFSEPPLTGSSPCALLVGEACAYGTLKDFLLNGDWNADFPSYLADNADLENCDVISNQNCRFSAANNAGGIRLRILLEITNSLVQGLCFLHSEFAGTRGKPALAHRDLKPSNIYVRSDWSCCIGDIGLSVRLPPCPFPFSVDQLHQLYHYYTDYTTKYLHLNNCPNENLTPSEQADIFPFKSQSLDTTKINFLKETARGDQSNEPCSQTSGLLDKWNFDKLELLEWWPIGGIQIGTPRYMAPELLSKSINPFCFESYQKSDIYALALILWEVVNWALPKSIWPGQDFSDVNSIPNDCSLSRRRSSVDSMSLTYSDSSFISKSQESKYSPVYQNEWINFTKCSLNNINGYNMKSSCNSNPQLCQATSLCNYTPGSLAKSKCINTIDASQCIVNEISLDEQLKSIPAPYNIARQGGRWLSNVMNVITTWANTEAGPHQLIYHPYLAPFNKEPDLGTMHYLVCKQQLRPRIPTSFPINITSETKIIDDYSHQNIQSFCEILTKNIVQLHNNVNNNNTVDIFHVNNKLTSAICREYSSSGASSLQSHHTDLNSNSKEPPLDPNKLRIIMLQYLIAGHFAMLLPECWTTEPDSRLSALRIKKRLQSIYELINKFMNKSAEFTNMTGNIMNENSNYSKAILICTNDVSTLVNKT</sequence>
<comment type="similarity">
    <text evidence="2">Belongs to the protein kinase superfamily. TKL Ser/Thr protein kinase family. TGFB receptor subfamily.</text>
</comment>
<keyword evidence="4" id="KW-0723">Serine/threonine-protein kinase</keyword>
<dbReference type="SUPFAM" id="SSF56112">
    <property type="entry name" value="Protein kinase-like (PK-like)"/>
    <property type="match status" value="1"/>
</dbReference>
<evidence type="ECO:0000313" key="14">
    <source>
        <dbReference type="EMBL" id="VDP39884.1"/>
    </source>
</evidence>
<organism evidence="14 15">
    <name type="scientific">Schistosoma mattheei</name>
    <dbReference type="NCBI Taxonomy" id="31246"/>
    <lineage>
        <taxon>Eukaryota</taxon>
        <taxon>Metazoa</taxon>
        <taxon>Spiralia</taxon>
        <taxon>Lophotrochozoa</taxon>
        <taxon>Platyhelminthes</taxon>
        <taxon>Trematoda</taxon>
        <taxon>Digenea</taxon>
        <taxon>Strigeidida</taxon>
        <taxon>Schistosomatoidea</taxon>
        <taxon>Schistosomatidae</taxon>
        <taxon>Schistosoma</taxon>
    </lineage>
</organism>
<dbReference type="GO" id="GO:0005524">
    <property type="term" value="F:ATP binding"/>
    <property type="evidence" value="ECO:0007669"/>
    <property type="project" value="UniProtKB-UniRule"/>
</dbReference>
<comment type="subcellular location">
    <subcellularLocation>
        <location evidence="1">Membrane</location>
        <topology evidence="1">Single-pass type I membrane protein</topology>
    </subcellularLocation>
</comment>
<evidence type="ECO:0000256" key="10">
    <source>
        <dbReference type="ARBA" id="ARBA00022840"/>
    </source>
</evidence>
<evidence type="ECO:0000256" key="13">
    <source>
        <dbReference type="ARBA" id="ARBA00023170"/>
    </source>
</evidence>
<gene>
    <name evidence="14" type="ORF">SMTD_LOCUS7516</name>
</gene>
<evidence type="ECO:0000256" key="4">
    <source>
        <dbReference type="ARBA" id="ARBA00022527"/>
    </source>
</evidence>
<dbReference type="Gene3D" id="3.30.200.20">
    <property type="entry name" value="Phosphorylase Kinase, domain 1"/>
    <property type="match status" value="1"/>
</dbReference>
<dbReference type="AlphaFoldDB" id="A0A183NZI0"/>
<protein>
    <recommendedName>
        <fullName evidence="3">receptor protein serine/threonine kinase</fullName>
        <ecNumber evidence="3">2.7.11.30</ecNumber>
    </recommendedName>
</protein>
<dbReference type="SMART" id="SM00220">
    <property type="entry name" value="S_TKc"/>
    <property type="match status" value="1"/>
</dbReference>
<evidence type="ECO:0000256" key="8">
    <source>
        <dbReference type="ARBA" id="ARBA00022741"/>
    </source>
</evidence>
<evidence type="ECO:0000256" key="6">
    <source>
        <dbReference type="ARBA" id="ARBA00022692"/>
    </source>
</evidence>
<dbReference type="GO" id="GO:0004675">
    <property type="term" value="F:transmembrane receptor protein serine/threonine kinase activity"/>
    <property type="evidence" value="ECO:0007669"/>
    <property type="project" value="UniProtKB-EC"/>
</dbReference>
<evidence type="ECO:0000313" key="15">
    <source>
        <dbReference type="Proteomes" id="UP000269396"/>
    </source>
</evidence>
<dbReference type="Gene3D" id="1.10.510.10">
    <property type="entry name" value="Transferase(Phosphotransferase) domain 1"/>
    <property type="match status" value="1"/>
</dbReference>
<keyword evidence="8" id="KW-0547">Nucleotide-binding</keyword>
<keyword evidence="15" id="KW-1185">Reference proteome</keyword>
<keyword evidence="5" id="KW-0808">Transferase</keyword>
<dbReference type="InterPro" id="IPR000719">
    <property type="entry name" value="Prot_kinase_dom"/>
</dbReference>
<dbReference type="EMBL" id="UZAL01028281">
    <property type="protein sequence ID" value="VDP39884.1"/>
    <property type="molecule type" value="Genomic_DNA"/>
</dbReference>
<keyword evidence="10" id="KW-0067">ATP-binding</keyword>
<evidence type="ECO:0000256" key="1">
    <source>
        <dbReference type="ARBA" id="ARBA00004479"/>
    </source>
</evidence>
<dbReference type="CDD" id="cd23532">
    <property type="entry name" value="TFP_LU_ECD_BMPR1"/>
    <property type="match status" value="1"/>
</dbReference>
<dbReference type="InterPro" id="IPR011009">
    <property type="entry name" value="Kinase-like_dom_sf"/>
</dbReference>
<dbReference type="PANTHER" id="PTHR23255:SF71">
    <property type="entry name" value="RECEPTOR PROTEIN SERINE_THREONINE KINASE"/>
    <property type="match status" value="1"/>
</dbReference>
<evidence type="ECO:0000256" key="9">
    <source>
        <dbReference type="ARBA" id="ARBA00022777"/>
    </source>
</evidence>
<evidence type="ECO:0000256" key="2">
    <source>
        <dbReference type="ARBA" id="ARBA00009605"/>
    </source>
</evidence>
<dbReference type="PROSITE" id="PS50011">
    <property type="entry name" value="PROTEIN_KINASE_DOM"/>
    <property type="match status" value="1"/>
</dbReference>
<dbReference type="STRING" id="31246.A0A183NZI0"/>
<name>A0A183NZI0_9TREM</name>
<keyword evidence="13" id="KW-0675">Receptor</keyword>
<evidence type="ECO:0000256" key="11">
    <source>
        <dbReference type="ARBA" id="ARBA00022989"/>
    </source>
</evidence>
<dbReference type="Proteomes" id="UP000269396">
    <property type="component" value="Unassembled WGS sequence"/>
</dbReference>
<dbReference type="EC" id="2.7.11.30" evidence="3"/>
<dbReference type="InterPro" id="IPR045860">
    <property type="entry name" value="Snake_toxin-like_sf"/>
</dbReference>